<evidence type="ECO:0000313" key="2">
    <source>
        <dbReference type="Proteomes" id="UP000217790"/>
    </source>
</evidence>
<keyword evidence="2" id="KW-1185">Reference proteome</keyword>
<dbReference type="OrthoDB" id="3365698at2759"/>
<gene>
    <name evidence="1" type="ORF">ARMGADRAFT_280808</name>
</gene>
<dbReference type="EMBL" id="KZ293645">
    <property type="protein sequence ID" value="PBL02999.1"/>
    <property type="molecule type" value="Genomic_DNA"/>
</dbReference>
<protein>
    <submittedName>
        <fullName evidence="1">Uncharacterized protein</fullName>
    </submittedName>
</protein>
<sequence length="193" mass="21758">MLVSISGHLGRRKNDLLSILRAALSYSRRCLLSLWMKDGGLWLSGWDAEAREISESLLKILLSQSQRWKSVIISISPGFFHLLPPLRGKIPELEAFDICIESLEGDVTGTFDGLEIAPRLKHLVFEEWGFGLIPVIEASHLPSFYCVRTSPSLNYVFLDGEKLIPVISFSRLSLTGCQRPPSKILINLSWFPY</sequence>
<reference evidence="2" key="1">
    <citation type="journal article" date="2017" name="Nat. Ecol. Evol.">
        <title>Genome expansion and lineage-specific genetic innovations in the forest pathogenic fungi Armillaria.</title>
        <authorList>
            <person name="Sipos G."/>
            <person name="Prasanna A.N."/>
            <person name="Walter M.C."/>
            <person name="O'Connor E."/>
            <person name="Balint B."/>
            <person name="Krizsan K."/>
            <person name="Kiss B."/>
            <person name="Hess J."/>
            <person name="Varga T."/>
            <person name="Slot J."/>
            <person name="Riley R."/>
            <person name="Boka B."/>
            <person name="Rigling D."/>
            <person name="Barry K."/>
            <person name="Lee J."/>
            <person name="Mihaltcheva S."/>
            <person name="LaButti K."/>
            <person name="Lipzen A."/>
            <person name="Waldron R."/>
            <person name="Moloney N.M."/>
            <person name="Sperisen C."/>
            <person name="Kredics L."/>
            <person name="Vagvoelgyi C."/>
            <person name="Patrignani A."/>
            <person name="Fitzpatrick D."/>
            <person name="Nagy I."/>
            <person name="Doyle S."/>
            <person name="Anderson J.B."/>
            <person name="Grigoriev I.V."/>
            <person name="Gueldener U."/>
            <person name="Muensterkoetter M."/>
            <person name="Nagy L.G."/>
        </authorList>
    </citation>
    <scope>NUCLEOTIDE SEQUENCE [LARGE SCALE GENOMIC DNA]</scope>
    <source>
        <strain evidence="2">Ar21-2</strain>
    </source>
</reference>
<dbReference type="AlphaFoldDB" id="A0A2H3EJU8"/>
<organism evidence="1 2">
    <name type="scientific">Armillaria gallica</name>
    <name type="common">Bulbous honey fungus</name>
    <name type="synonym">Armillaria bulbosa</name>
    <dbReference type="NCBI Taxonomy" id="47427"/>
    <lineage>
        <taxon>Eukaryota</taxon>
        <taxon>Fungi</taxon>
        <taxon>Dikarya</taxon>
        <taxon>Basidiomycota</taxon>
        <taxon>Agaricomycotina</taxon>
        <taxon>Agaricomycetes</taxon>
        <taxon>Agaricomycetidae</taxon>
        <taxon>Agaricales</taxon>
        <taxon>Marasmiineae</taxon>
        <taxon>Physalacriaceae</taxon>
        <taxon>Armillaria</taxon>
    </lineage>
</organism>
<name>A0A2H3EJU8_ARMGA</name>
<dbReference type="InParanoid" id="A0A2H3EJU8"/>
<evidence type="ECO:0000313" key="1">
    <source>
        <dbReference type="EMBL" id="PBL02999.1"/>
    </source>
</evidence>
<proteinExistence type="predicted"/>
<accession>A0A2H3EJU8</accession>
<dbReference type="Proteomes" id="UP000217790">
    <property type="component" value="Unassembled WGS sequence"/>
</dbReference>